<evidence type="ECO:0000256" key="2">
    <source>
        <dbReference type="ARBA" id="ARBA00023002"/>
    </source>
</evidence>
<dbReference type="CDD" id="cd06992">
    <property type="entry name" value="cupin_GDO-like_C"/>
    <property type="match status" value="1"/>
</dbReference>
<dbReference type="KEGG" id="naq:D0T90_04525"/>
<organism evidence="5 6">
    <name type="scientific">Neisseria animalis</name>
    <dbReference type="NCBI Taxonomy" id="492"/>
    <lineage>
        <taxon>Bacteria</taxon>
        <taxon>Pseudomonadati</taxon>
        <taxon>Pseudomonadota</taxon>
        <taxon>Betaproteobacteria</taxon>
        <taxon>Neisseriales</taxon>
        <taxon>Neisseriaceae</taxon>
        <taxon>Neisseria</taxon>
    </lineage>
</organism>
<evidence type="ECO:0000313" key="6">
    <source>
        <dbReference type="Proteomes" id="UP000325536"/>
    </source>
</evidence>
<keyword evidence="1 5" id="KW-0223">Dioxygenase</keyword>
<dbReference type="SUPFAM" id="SSF51182">
    <property type="entry name" value="RmlC-like cupins"/>
    <property type="match status" value="1"/>
</dbReference>
<dbReference type="Pfam" id="PF07883">
    <property type="entry name" value="Cupin_2"/>
    <property type="match status" value="1"/>
</dbReference>
<dbReference type="Gene3D" id="2.60.120.10">
    <property type="entry name" value="Jelly Rolls"/>
    <property type="match status" value="1"/>
</dbReference>
<evidence type="ECO:0000256" key="3">
    <source>
        <dbReference type="NCBIfam" id="TIGR02272"/>
    </source>
</evidence>
<proteinExistence type="predicted"/>
<dbReference type="GO" id="GO:0047922">
    <property type="term" value="F:gentisate 1,2-dioxygenase activity"/>
    <property type="evidence" value="ECO:0007669"/>
    <property type="project" value="UniProtKB-UniRule"/>
</dbReference>
<protein>
    <recommendedName>
        <fullName evidence="3">Gentisate 1,2-dioxygenase</fullName>
        <ecNumber evidence="3">1.13.11.4</ecNumber>
    </recommendedName>
</protein>
<keyword evidence="6" id="KW-1185">Reference proteome</keyword>
<dbReference type="EMBL" id="CP031699">
    <property type="protein sequence ID" value="QEY23858.1"/>
    <property type="molecule type" value="Genomic_DNA"/>
</dbReference>
<dbReference type="InterPro" id="IPR011051">
    <property type="entry name" value="RmlC_Cupin_sf"/>
</dbReference>
<keyword evidence="2 5" id="KW-0560">Oxidoreductase</keyword>
<reference evidence="5 6" key="1">
    <citation type="submission" date="2018-08" db="EMBL/GenBank/DDBJ databases">
        <title>Neisseria animalis ATCC 49930 complete genome.</title>
        <authorList>
            <person name="Veseli I.A."/>
            <person name="Mascarenhas dos Santos A.C."/>
            <person name="Buttler R."/>
            <person name="Pombert J.-F."/>
        </authorList>
    </citation>
    <scope>NUCLEOTIDE SEQUENCE [LARGE SCALE GENOMIC DNA]</scope>
    <source>
        <strain evidence="5 6">ATCC 49930</strain>
    </source>
</reference>
<dbReference type="PANTHER" id="PTHR41517:SF1">
    <property type="entry name" value="CUPIN"/>
    <property type="match status" value="1"/>
</dbReference>
<evidence type="ECO:0000313" key="5">
    <source>
        <dbReference type="EMBL" id="QEY23858.1"/>
    </source>
</evidence>
<dbReference type="OrthoDB" id="285029at2"/>
<dbReference type="InterPro" id="IPR047183">
    <property type="entry name" value="GDO-like"/>
</dbReference>
<name>A0A5P3MQQ0_NEIAN</name>
<evidence type="ECO:0000259" key="4">
    <source>
        <dbReference type="Pfam" id="PF07883"/>
    </source>
</evidence>
<dbReference type="AlphaFoldDB" id="A0A5P3MQQ0"/>
<dbReference type="EC" id="1.13.11.4" evidence="3"/>
<evidence type="ECO:0000256" key="1">
    <source>
        <dbReference type="ARBA" id="ARBA00022964"/>
    </source>
</evidence>
<dbReference type="InterPro" id="IPR014710">
    <property type="entry name" value="RmlC-like_jellyroll"/>
</dbReference>
<gene>
    <name evidence="5" type="primary">gtdA</name>
    <name evidence="5" type="ORF">D0T90_04525</name>
</gene>
<dbReference type="PANTHER" id="PTHR41517">
    <property type="entry name" value="1,2-DIOXYGENASE PROTEIN-RELATED"/>
    <property type="match status" value="1"/>
</dbReference>
<dbReference type="NCBIfam" id="TIGR02272">
    <property type="entry name" value="gentisate_1_2"/>
    <property type="match status" value="1"/>
</dbReference>
<dbReference type="InterPro" id="IPR013096">
    <property type="entry name" value="Cupin_2"/>
</dbReference>
<dbReference type="Proteomes" id="UP000325536">
    <property type="component" value="Chromosome"/>
</dbReference>
<feature type="domain" description="Cupin type-2" evidence="4">
    <location>
        <begin position="90"/>
        <end position="151"/>
    </location>
</feature>
<dbReference type="CDD" id="cd02216">
    <property type="entry name" value="cupin_GDO-like_N"/>
    <property type="match status" value="1"/>
</dbReference>
<accession>A0A5P3MQQ0</accession>
<sequence length="347" mass="38972">MSLENQRREYYRQLAGQNLSPLWLSLHNLVTESPRPTIVPAIWKYEEMRPYVMAAGELITAEEAVRRVLVLENPALPGKSSITQSLYAGIQLILPGETAPSHRHTQSALRFVLEGRGAWTAVNGERTTMNPGDFIITPSWNWHDHGNPSAEHGGEPVVWLDGLDIPLIAALDAGFAENNTVKEQAVCKHEGESFARFGYNMVPVRHKPSGTTSPIFSYPYERSREALDKLYRFEALDEYDGVKMRYINPSNGGWAMPTIGTFLQYLPKGFKGKTYRSSDSTVYTAVEGSGTVYIGEESFRFSPRDIFVVPSWYPVRLEADDSGDVVLFSYSDRPVLEAFGLLREARE</sequence>
<dbReference type="InterPro" id="IPR011960">
    <property type="entry name" value="Gentisate_dOase"/>
</dbReference>
<dbReference type="RefSeq" id="WP_123795758.1">
    <property type="nucleotide sequence ID" value="NZ_CP031699.1"/>
</dbReference>